<evidence type="ECO:0000313" key="2">
    <source>
        <dbReference type="Proteomes" id="UP000634136"/>
    </source>
</evidence>
<dbReference type="AlphaFoldDB" id="A0A834X513"/>
<dbReference type="Proteomes" id="UP000634136">
    <property type="component" value="Unassembled WGS sequence"/>
</dbReference>
<organism evidence="1 2">
    <name type="scientific">Senna tora</name>
    <dbReference type="NCBI Taxonomy" id="362788"/>
    <lineage>
        <taxon>Eukaryota</taxon>
        <taxon>Viridiplantae</taxon>
        <taxon>Streptophyta</taxon>
        <taxon>Embryophyta</taxon>
        <taxon>Tracheophyta</taxon>
        <taxon>Spermatophyta</taxon>
        <taxon>Magnoliopsida</taxon>
        <taxon>eudicotyledons</taxon>
        <taxon>Gunneridae</taxon>
        <taxon>Pentapetalae</taxon>
        <taxon>rosids</taxon>
        <taxon>fabids</taxon>
        <taxon>Fabales</taxon>
        <taxon>Fabaceae</taxon>
        <taxon>Caesalpinioideae</taxon>
        <taxon>Cassia clade</taxon>
        <taxon>Senna</taxon>
    </lineage>
</organism>
<accession>A0A834X513</accession>
<evidence type="ECO:0000313" key="1">
    <source>
        <dbReference type="EMBL" id="KAF7838477.1"/>
    </source>
</evidence>
<proteinExistence type="predicted"/>
<keyword evidence="2" id="KW-1185">Reference proteome</keyword>
<protein>
    <submittedName>
        <fullName evidence="1">Uncharacterized protein</fullName>
    </submittedName>
</protein>
<comment type="caution">
    <text evidence="1">The sequence shown here is derived from an EMBL/GenBank/DDBJ whole genome shotgun (WGS) entry which is preliminary data.</text>
</comment>
<dbReference type="EMBL" id="JAAIUW010000003">
    <property type="protein sequence ID" value="KAF7838477.1"/>
    <property type="molecule type" value="Genomic_DNA"/>
</dbReference>
<sequence length="49" mass="5424">MVMGLGFIGEGASLKSRFMGYPFRFSWDLFSDKCCCCFSFVASHDGITA</sequence>
<reference evidence="1" key="1">
    <citation type="submission" date="2020-09" db="EMBL/GenBank/DDBJ databases">
        <title>Genome-Enabled Discovery of Anthraquinone Biosynthesis in Senna tora.</title>
        <authorList>
            <person name="Kang S.-H."/>
            <person name="Pandey R.P."/>
            <person name="Lee C.-M."/>
            <person name="Sim J.-S."/>
            <person name="Jeong J.-T."/>
            <person name="Choi B.-S."/>
            <person name="Jung M."/>
            <person name="Ginzburg D."/>
            <person name="Zhao K."/>
            <person name="Won S.Y."/>
            <person name="Oh T.-J."/>
            <person name="Yu Y."/>
            <person name="Kim N.-H."/>
            <person name="Lee O.R."/>
            <person name="Lee T.-H."/>
            <person name="Bashyal P."/>
            <person name="Kim T.-S."/>
            <person name="Lee W.-H."/>
            <person name="Kawkins C."/>
            <person name="Kim C.-K."/>
            <person name="Kim J.S."/>
            <person name="Ahn B.O."/>
            <person name="Rhee S.Y."/>
            <person name="Sohng J.K."/>
        </authorList>
    </citation>
    <scope>NUCLEOTIDE SEQUENCE</scope>
    <source>
        <tissue evidence="1">Leaf</tissue>
    </source>
</reference>
<gene>
    <name evidence="1" type="ORF">G2W53_006959</name>
</gene>
<name>A0A834X513_9FABA</name>